<dbReference type="AlphaFoldDB" id="A0A1R3VFQ0"/>
<reference evidence="2" key="1">
    <citation type="submission" date="2017-01" db="EMBL/GenBank/DDBJ databases">
        <authorList>
            <person name="Brunel B."/>
        </authorList>
    </citation>
    <scope>NUCLEOTIDE SEQUENCE [LARGE SCALE GENOMIC DNA]</scope>
</reference>
<name>A0A1R3VFQ0_9HYPH</name>
<accession>A0A1R3VFQ0</accession>
<evidence type="ECO:0000313" key="2">
    <source>
        <dbReference type="Proteomes" id="UP000188388"/>
    </source>
</evidence>
<dbReference type="Proteomes" id="UP000188388">
    <property type="component" value="Unassembled WGS sequence"/>
</dbReference>
<sequence length="73" mass="8198">MNGGASTRCRVSAAPRVFGPLPQVAGFSSGALEFCRTDTRMFVRELVQSPYRGQWLRVAEITHYNCSGRFLRM</sequence>
<protein>
    <submittedName>
        <fullName evidence="1">Uncharacterized protein</fullName>
    </submittedName>
</protein>
<keyword evidence="2" id="KW-1185">Reference proteome</keyword>
<gene>
    <name evidence="1" type="ORF">BQ8794_500004</name>
</gene>
<proteinExistence type="predicted"/>
<dbReference type="EMBL" id="FTPD01000046">
    <property type="protein sequence ID" value="SIT58655.1"/>
    <property type="molecule type" value="Genomic_DNA"/>
</dbReference>
<evidence type="ECO:0000313" key="1">
    <source>
        <dbReference type="EMBL" id="SIT58655.1"/>
    </source>
</evidence>
<organism evidence="1 2">
    <name type="scientific">Mesorhizobium prunaredense</name>
    <dbReference type="NCBI Taxonomy" id="1631249"/>
    <lineage>
        <taxon>Bacteria</taxon>
        <taxon>Pseudomonadati</taxon>
        <taxon>Pseudomonadota</taxon>
        <taxon>Alphaproteobacteria</taxon>
        <taxon>Hyphomicrobiales</taxon>
        <taxon>Phyllobacteriaceae</taxon>
        <taxon>Mesorhizobium</taxon>
    </lineage>
</organism>